<feature type="region of interest" description="Disordered" evidence="1">
    <location>
        <begin position="45"/>
        <end position="70"/>
    </location>
</feature>
<evidence type="ECO:0000256" key="1">
    <source>
        <dbReference type="SAM" id="MobiDB-lite"/>
    </source>
</evidence>
<name>A0A8H2HLF4_ORBOL</name>
<evidence type="ECO:0000313" key="3">
    <source>
        <dbReference type="EMBL" id="TGJ65865.1"/>
    </source>
</evidence>
<dbReference type="EMBL" id="SOZJ01000006">
    <property type="protein sequence ID" value="TGJ65865.1"/>
    <property type="molecule type" value="Genomic_DNA"/>
</dbReference>
<dbReference type="AlphaFoldDB" id="A0A8H2HLF4"/>
<protein>
    <submittedName>
        <fullName evidence="3">Uncharacterized protein</fullName>
    </submittedName>
</protein>
<proteinExistence type="predicted"/>
<dbReference type="Proteomes" id="UP000297595">
    <property type="component" value="Unassembled WGS sequence"/>
</dbReference>
<feature type="compositionally biased region" description="Low complexity" evidence="1">
    <location>
        <begin position="45"/>
        <end position="59"/>
    </location>
</feature>
<organism evidence="3 4">
    <name type="scientific">Orbilia oligospora</name>
    <name type="common">Nematode-trapping fungus</name>
    <name type="synonym">Arthrobotrys oligospora</name>
    <dbReference type="NCBI Taxonomy" id="2813651"/>
    <lineage>
        <taxon>Eukaryota</taxon>
        <taxon>Fungi</taxon>
        <taxon>Dikarya</taxon>
        <taxon>Ascomycota</taxon>
        <taxon>Pezizomycotina</taxon>
        <taxon>Orbiliomycetes</taxon>
        <taxon>Orbiliales</taxon>
        <taxon>Orbiliaceae</taxon>
        <taxon>Orbilia</taxon>
    </lineage>
</organism>
<keyword evidence="2" id="KW-0812">Transmembrane</keyword>
<gene>
    <name evidence="3" type="ORF">EYR41_009804</name>
</gene>
<evidence type="ECO:0000313" key="4">
    <source>
        <dbReference type="Proteomes" id="UP000297595"/>
    </source>
</evidence>
<sequence>MLVLVLFIIFYRQLLQLLLIATSTPTITTTTIILLMRLSLILQDRRSSTSPSPSPSLLSIETKKNRKKNTEFQEPRTFLYLTFSNEFKKKSSSNCKRIHLYCTAKRQELA</sequence>
<comment type="caution">
    <text evidence="3">The sequence shown here is derived from an EMBL/GenBank/DDBJ whole genome shotgun (WGS) entry which is preliminary data.</text>
</comment>
<keyword evidence="2" id="KW-1133">Transmembrane helix</keyword>
<accession>A0A8H2HLF4</accession>
<evidence type="ECO:0000256" key="2">
    <source>
        <dbReference type="SAM" id="Phobius"/>
    </source>
</evidence>
<keyword evidence="2" id="KW-0472">Membrane</keyword>
<reference evidence="3 4" key="1">
    <citation type="submission" date="2019-03" db="EMBL/GenBank/DDBJ databases">
        <title>Nematode-trapping fungi genome.</title>
        <authorList>
            <person name="Vidal-Diez De Ulzurrun G."/>
        </authorList>
    </citation>
    <scope>NUCLEOTIDE SEQUENCE [LARGE SCALE GENOMIC DNA]</scope>
    <source>
        <strain evidence="3 4">TWF154</strain>
    </source>
</reference>
<feature type="transmembrane region" description="Helical" evidence="2">
    <location>
        <begin position="14"/>
        <end position="36"/>
    </location>
</feature>